<feature type="region of interest" description="Disordered" evidence="1">
    <location>
        <begin position="231"/>
        <end position="260"/>
    </location>
</feature>
<feature type="transmembrane region" description="Helical" evidence="2">
    <location>
        <begin position="202"/>
        <end position="223"/>
    </location>
</feature>
<dbReference type="EMBL" id="JQEC01000016">
    <property type="protein sequence ID" value="KGJ94921.1"/>
    <property type="molecule type" value="Genomic_DNA"/>
</dbReference>
<protein>
    <recommendedName>
        <fullName evidence="5">PepSY domain-containing protein</fullName>
    </recommendedName>
</protein>
<keyword evidence="2" id="KW-1133">Transmembrane helix</keyword>
<feature type="transmembrane region" description="Helical" evidence="2">
    <location>
        <begin position="12"/>
        <end position="34"/>
    </location>
</feature>
<reference evidence="3 4" key="1">
    <citation type="submission" date="2014-08" db="EMBL/GenBank/DDBJ databases">
        <title>Genomic and Phenotypic Diversity of Colwellia psychrerythraea strains from Disparate Marine Basins.</title>
        <authorList>
            <person name="Techtmann S.M."/>
            <person name="Stelling S.C."/>
            <person name="Utturkar S.M."/>
            <person name="Alshibli N."/>
            <person name="Harris A."/>
            <person name="Brown S.D."/>
            <person name="Hazen T.C."/>
        </authorList>
    </citation>
    <scope>NUCLEOTIDE SEQUENCE [LARGE SCALE GENOMIC DNA]</scope>
    <source>
        <strain evidence="3 4">GAB14E</strain>
    </source>
</reference>
<feature type="compositionally biased region" description="Basic residues" evidence="1">
    <location>
        <begin position="231"/>
        <end position="252"/>
    </location>
</feature>
<evidence type="ECO:0000313" key="3">
    <source>
        <dbReference type="EMBL" id="KGJ94921.1"/>
    </source>
</evidence>
<sequence length="260" mass="29717">MSLHRSSRKYHKWLMLFIGLQLVVWSVSGTYMVLMDIDYIHGDSLVAKQKKNIAPGQVSYSFKQLLAEHPQASKIELGIMLDKVVYRFNLAKKKVTLSASNGQLISPISKDIAIEIAKHNYADKSIAISSVKLITENTIRELSSRHLPVWRVEFDDFASPSFYISTNSAQLVTKRHDYWRIFDWMFAFHVMDYIDESPDNKLLLIVSILAFIASIFGLILTYYRLAPAQNKRRKGKSGRVKLSKSKPKKTSKAKLEATSE</sequence>
<gene>
    <name evidence="3" type="ORF">GAB14E_2155</name>
</gene>
<accession>A0A099KWF4</accession>
<keyword evidence="2" id="KW-0472">Membrane</keyword>
<organism evidence="3 4">
    <name type="scientific">Colwellia psychrerythraea</name>
    <name type="common">Vibrio psychroerythus</name>
    <dbReference type="NCBI Taxonomy" id="28229"/>
    <lineage>
        <taxon>Bacteria</taxon>
        <taxon>Pseudomonadati</taxon>
        <taxon>Pseudomonadota</taxon>
        <taxon>Gammaproteobacteria</taxon>
        <taxon>Alteromonadales</taxon>
        <taxon>Colwelliaceae</taxon>
        <taxon>Colwellia</taxon>
    </lineage>
</organism>
<name>A0A099KWF4_COLPS</name>
<dbReference type="RefSeq" id="WP_231562013.1">
    <property type="nucleotide sequence ID" value="NZ_JQEC01000016.1"/>
</dbReference>
<proteinExistence type="predicted"/>
<evidence type="ECO:0000256" key="2">
    <source>
        <dbReference type="SAM" id="Phobius"/>
    </source>
</evidence>
<dbReference type="PATRIC" id="fig|28229.3.peg.1774"/>
<comment type="caution">
    <text evidence="3">The sequence shown here is derived from an EMBL/GenBank/DDBJ whole genome shotgun (WGS) entry which is preliminary data.</text>
</comment>
<keyword evidence="2" id="KW-0812">Transmembrane</keyword>
<evidence type="ECO:0000256" key="1">
    <source>
        <dbReference type="SAM" id="MobiDB-lite"/>
    </source>
</evidence>
<dbReference type="Proteomes" id="UP000029868">
    <property type="component" value="Unassembled WGS sequence"/>
</dbReference>
<dbReference type="AlphaFoldDB" id="A0A099KWF4"/>
<evidence type="ECO:0008006" key="5">
    <source>
        <dbReference type="Google" id="ProtNLM"/>
    </source>
</evidence>
<evidence type="ECO:0000313" key="4">
    <source>
        <dbReference type="Proteomes" id="UP000029868"/>
    </source>
</evidence>